<feature type="region of interest" description="Disordered" evidence="1">
    <location>
        <begin position="1"/>
        <end position="23"/>
    </location>
</feature>
<feature type="region of interest" description="Disordered" evidence="1">
    <location>
        <begin position="36"/>
        <end position="56"/>
    </location>
</feature>
<evidence type="ECO:0000313" key="3">
    <source>
        <dbReference type="Proteomes" id="UP000265520"/>
    </source>
</evidence>
<accession>A0A392NAV6</accession>
<proteinExistence type="predicted"/>
<comment type="caution">
    <text evidence="2">The sequence shown here is derived from an EMBL/GenBank/DDBJ whole genome shotgun (WGS) entry which is preliminary data.</text>
</comment>
<reference evidence="2 3" key="1">
    <citation type="journal article" date="2018" name="Front. Plant Sci.">
        <title>Red Clover (Trifolium pratense) and Zigzag Clover (T. medium) - A Picture of Genomic Similarities and Differences.</title>
        <authorList>
            <person name="Dluhosova J."/>
            <person name="Istvanek J."/>
            <person name="Nedelnik J."/>
            <person name="Repkova J."/>
        </authorList>
    </citation>
    <scope>NUCLEOTIDE SEQUENCE [LARGE SCALE GENOMIC DNA]</scope>
    <source>
        <strain evidence="3">cv. 10/8</strain>
        <tissue evidence="2">Leaf</tissue>
    </source>
</reference>
<feature type="compositionally biased region" description="Low complexity" evidence="1">
    <location>
        <begin position="38"/>
        <end position="56"/>
    </location>
</feature>
<evidence type="ECO:0000256" key="1">
    <source>
        <dbReference type="SAM" id="MobiDB-lite"/>
    </source>
</evidence>
<dbReference type="AlphaFoldDB" id="A0A392NAV6"/>
<name>A0A392NAV6_9FABA</name>
<gene>
    <name evidence="2" type="ORF">A2U01_0016574</name>
</gene>
<dbReference type="EMBL" id="LXQA010030196">
    <property type="protein sequence ID" value="MCH95594.1"/>
    <property type="molecule type" value="Genomic_DNA"/>
</dbReference>
<evidence type="ECO:0000313" key="2">
    <source>
        <dbReference type="EMBL" id="MCH95594.1"/>
    </source>
</evidence>
<organism evidence="2 3">
    <name type="scientific">Trifolium medium</name>
    <dbReference type="NCBI Taxonomy" id="97028"/>
    <lineage>
        <taxon>Eukaryota</taxon>
        <taxon>Viridiplantae</taxon>
        <taxon>Streptophyta</taxon>
        <taxon>Embryophyta</taxon>
        <taxon>Tracheophyta</taxon>
        <taxon>Spermatophyta</taxon>
        <taxon>Magnoliopsida</taxon>
        <taxon>eudicotyledons</taxon>
        <taxon>Gunneridae</taxon>
        <taxon>Pentapetalae</taxon>
        <taxon>rosids</taxon>
        <taxon>fabids</taxon>
        <taxon>Fabales</taxon>
        <taxon>Fabaceae</taxon>
        <taxon>Papilionoideae</taxon>
        <taxon>50 kb inversion clade</taxon>
        <taxon>NPAAA clade</taxon>
        <taxon>Hologalegina</taxon>
        <taxon>IRL clade</taxon>
        <taxon>Trifolieae</taxon>
        <taxon>Trifolium</taxon>
    </lineage>
</organism>
<sequence length="151" mass="16331">SMVILRDLDDEEGNSSKPQPIGSKCRGYYSEMWGFPVSSSDNTDISDSDSSSGTSSDCVIISTSSFTGKQKATSRSLVVLDLAIMMMEVSSKFTTLESVACFRGAVKLSSSKDESGVITEPVAGSEFVTTVNTNEPHYFYMYTSLVQVLNL</sequence>
<keyword evidence="3" id="KW-1185">Reference proteome</keyword>
<feature type="non-terminal residue" evidence="2">
    <location>
        <position position="1"/>
    </location>
</feature>
<dbReference type="Proteomes" id="UP000265520">
    <property type="component" value="Unassembled WGS sequence"/>
</dbReference>
<protein>
    <submittedName>
        <fullName evidence="2">Uncharacterized protein</fullName>
    </submittedName>
</protein>